<feature type="region of interest" description="Disordered" evidence="1">
    <location>
        <begin position="88"/>
        <end position="128"/>
    </location>
</feature>
<dbReference type="EMBL" id="JAINUG010000633">
    <property type="protein sequence ID" value="KAJ8362592.1"/>
    <property type="molecule type" value="Genomic_DNA"/>
</dbReference>
<name>A0AAD7R591_9TELE</name>
<accession>A0AAD7R591</accession>
<sequence>MRILMLQTTEWSLPKKVTLFLLLHENEENNQCTVIVGFYTSSINARQDKLKRRLTCDFPQLVFHCPAKRNICELVFVETLSAEKLLDKLPQPSGTETTTEASEVSQESQDSDSEHTASSTPQPKSAEHTRTLYSAALILKRILRDSPGMTGPWPPTSDDLNVTEAKNVVPLELFNLIAWIIGATDEPTLACYVDIPDDLNLKVLSICQDIVYIASKGRKQTPKSLSHQYLCTYE</sequence>
<evidence type="ECO:0000313" key="3">
    <source>
        <dbReference type="Proteomes" id="UP001221898"/>
    </source>
</evidence>
<reference evidence="2" key="1">
    <citation type="journal article" date="2023" name="Science">
        <title>Genome structures resolve the early diversification of teleost fishes.</title>
        <authorList>
            <person name="Parey E."/>
            <person name="Louis A."/>
            <person name="Montfort J."/>
            <person name="Bouchez O."/>
            <person name="Roques C."/>
            <person name="Iampietro C."/>
            <person name="Lluch J."/>
            <person name="Castinel A."/>
            <person name="Donnadieu C."/>
            <person name="Desvignes T."/>
            <person name="Floi Bucao C."/>
            <person name="Jouanno E."/>
            <person name="Wen M."/>
            <person name="Mejri S."/>
            <person name="Dirks R."/>
            <person name="Jansen H."/>
            <person name="Henkel C."/>
            <person name="Chen W.J."/>
            <person name="Zahm M."/>
            <person name="Cabau C."/>
            <person name="Klopp C."/>
            <person name="Thompson A.W."/>
            <person name="Robinson-Rechavi M."/>
            <person name="Braasch I."/>
            <person name="Lecointre G."/>
            <person name="Bobe J."/>
            <person name="Postlethwait J.H."/>
            <person name="Berthelot C."/>
            <person name="Roest Crollius H."/>
            <person name="Guiguen Y."/>
        </authorList>
    </citation>
    <scope>NUCLEOTIDE SEQUENCE</scope>
    <source>
        <strain evidence="2">NC1722</strain>
    </source>
</reference>
<evidence type="ECO:0000256" key="1">
    <source>
        <dbReference type="SAM" id="MobiDB-lite"/>
    </source>
</evidence>
<organism evidence="2 3">
    <name type="scientific">Aldrovandia affinis</name>
    <dbReference type="NCBI Taxonomy" id="143900"/>
    <lineage>
        <taxon>Eukaryota</taxon>
        <taxon>Metazoa</taxon>
        <taxon>Chordata</taxon>
        <taxon>Craniata</taxon>
        <taxon>Vertebrata</taxon>
        <taxon>Euteleostomi</taxon>
        <taxon>Actinopterygii</taxon>
        <taxon>Neopterygii</taxon>
        <taxon>Teleostei</taxon>
        <taxon>Notacanthiformes</taxon>
        <taxon>Halosauridae</taxon>
        <taxon>Aldrovandia</taxon>
    </lineage>
</organism>
<proteinExistence type="predicted"/>
<comment type="caution">
    <text evidence="2">The sequence shown here is derived from an EMBL/GenBank/DDBJ whole genome shotgun (WGS) entry which is preliminary data.</text>
</comment>
<dbReference type="Proteomes" id="UP001221898">
    <property type="component" value="Unassembled WGS sequence"/>
</dbReference>
<dbReference type="AlphaFoldDB" id="A0AAD7R591"/>
<gene>
    <name evidence="2" type="ORF">AAFF_G00367780</name>
</gene>
<protein>
    <submittedName>
        <fullName evidence="2">Uncharacterized protein</fullName>
    </submittedName>
</protein>
<keyword evidence="3" id="KW-1185">Reference proteome</keyword>
<evidence type="ECO:0000313" key="2">
    <source>
        <dbReference type="EMBL" id="KAJ8362592.1"/>
    </source>
</evidence>